<comment type="caution">
    <text evidence="1">The sequence shown here is derived from an EMBL/GenBank/DDBJ whole genome shotgun (WGS) entry which is preliminary data.</text>
</comment>
<evidence type="ECO:0000313" key="2">
    <source>
        <dbReference type="Proteomes" id="UP000028721"/>
    </source>
</evidence>
<keyword evidence="2" id="KW-1185">Reference proteome</keyword>
<dbReference type="InterPro" id="IPR011050">
    <property type="entry name" value="Pectin_lyase_fold/virulence"/>
</dbReference>
<dbReference type="Proteomes" id="UP000028721">
    <property type="component" value="Unassembled WGS sequence"/>
</dbReference>
<dbReference type="SUPFAM" id="SSF51126">
    <property type="entry name" value="Pectin lyase-like"/>
    <property type="match status" value="1"/>
</dbReference>
<proteinExistence type="predicted"/>
<dbReference type="Gene3D" id="2.160.20.10">
    <property type="entry name" value="Single-stranded right-handed beta-helix, Pectin lyase-like"/>
    <property type="match status" value="1"/>
</dbReference>
<name>A0ABR4U9N7_9GAMM</name>
<dbReference type="InterPro" id="IPR012334">
    <property type="entry name" value="Pectin_lyas_fold"/>
</dbReference>
<organism evidence="1 2">
    <name type="scientific">Serratia grimesii</name>
    <dbReference type="NCBI Taxonomy" id="82995"/>
    <lineage>
        <taxon>Bacteria</taxon>
        <taxon>Pseudomonadati</taxon>
        <taxon>Pseudomonadota</taxon>
        <taxon>Gammaproteobacteria</taxon>
        <taxon>Enterobacterales</taxon>
        <taxon>Yersiniaceae</taxon>
        <taxon>Serratia</taxon>
    </lineage>
</organism>
<protein>
    <submittedName>
        <fullName evidence="1">Uncharacterized protein</fullName>
    </submittedName>
</protein>
<evidence type="ECO:0000313" key="1">
    <source>
        <dbReference type="EMBL" id="KFB88744.1"/>
    </source>
</evidence>
<reference evidence="1 2" key="1">
    <citation type="submission" date="2014-03" db="EMBL/GenBank/DDBJ databases">
        <title>Draft genome sequence of the Serratia grimesii strain a2.</title>
        <authorList>
            <person name="Toymentseva A."/>
            <person name="Kazakov S."/>
            <person name="Giliazeva A."/>
            <person name="Ismagilova R."/>
            <person name="Shah R."/>
            <person name="Sharipova M."/>
            <person name="Khaitlina S."/>
            <person name="Mardanova A."/>
        </authorList>
    </citation>
    <scope>NUCLEOTIDE SEQUENCE [LARGE SCALE GENOMIC DNA]</scope>
    <source>
        <strain evidence="1 2">A2</strain>
    </source>
</reference>
<accession>A0ABR4U9N7</accession>
<gene>
    <name evidence="1" type="ORF">CR62_03425</name>
</gene>
<sequence>MVIVTGDGKRWKRVFSNDEPILASYFGVSDAQDDNGPAITRAIRFSSNRRVILPRGKLVVKTPIVFPLDSGAKVDGFGKKGGTVIDVQIADGYEDFGVFHFPGKSQELAKSPGFRAISISNIHLVGNLSKCHGFYLQYQYSMRLEQVTIEGFDGAGLLIDKCQDSVFEQVDVFNCGRTSGNRKNLKDSFDESKTLVSPILITSSLKDDCNYLRFNDCQWEDNPVSPICDFAGGIENYFINLHAEYNSHWDASGTEGCTLFLQRKGTIKVSGGGSDEIKYLLKHHYGEFYIDSHRCSPAKLIKIKMGQTVSLLSKMLL</sequence>
<dbReference type="EMBL" id="JGVP01000011">
    <property type="protein sequence ID" value="KFB88744.1"/>
    <property type="molecule type" value="Genomic_DNA"/>
</dbReference>